<dbReference type="RefSeq" id="WP_045572531.1">
    <property type="nucleotide sequence ID" value="NZ_MPKL01000039.1"/>
</dbReference>
<dbReference type="EMBL" id="ABNSCA010000005">
    <property type="protein sequence ID" value="ELN6933157.1"/>
    <property type="molecule type" value="Genomic_DNA"/>
</dbReference>
<evidence type="ECO:0000313" key="3">
    <source>
        <dbReference type="Proteomes" id="UP001253463"/>
    </source>
</evidence>
<dbReference type="InterPro" id="IPR054209">
    <property type="entry name" value="DUF6916"/>
</dbReference>
<organism evidence="2 3">
    <name type="scientific">Vibrio navarrensis</name>
    <dbReference type="NCBI Taxonomy" id="29495"/>
    <lineage>
        <taxon>Bacteria</taxon>
        <taxon>Pseudomonadati</taxon>
        <taxon>Pseudomonadota</taxon>
        <taxon>Gammaproteobacteria</taxon>
        <taxon>Vibrionales</taxon>
        <taxon>Vibrionaceae</taxon>
        <taxon>Vibrio</taxon>
    </lineage>
</organism>
<evidence type="ECO:0000313" key="2">
    <source>
        <dbReference type="EMBL" id="ELN6933157.1"/>
    </source>
</evidence>
<reference evidence="2" key="1">
    <citation type="submission" date="2023-10" db="EMBL/GenBank/DDBJ databases">
        <authorList>
            <consortium name="PulseNet: The National Subtyping Network for Foodborne Disease Surveillance"/>
        </authorList>
    </citation>
    <scope>NUCLEOTIDE SEQUENCE</scope>
    <source>
        <strain evidence="2">PNUSAV004886</strain>
    </source>
</reference>
<dbReference type="AlphaFoldDB" id="A0AAI9G992"/>
<proteinExistence type="predicted"/>
<protein>
    <recommendedName>
        <fullName evidence="1">DUF6916 domain-containing protein</fullName>
    </recommendedName>
</protein>
<sequence>MEKYNFETLSTLLGQTLRTRVDDTEVEVEILDVARTATHGDKWDAFALYLKHQNDDVMFNQGIYEFSHPELGTAQLFVSPNSHEELEIIFSRRIQPQSEQ</sequence>
<comment type="caution">
    <text evidence="2">The sequence shown here is derived from an EMBL/GenBank/DDBJ whole genome shotgun (WGS) entry which is preliminary data.</text>
</comment>
<feature type="domain" description="DUF6916" evidence="1">
    <location>
        <begin position="5"/>
        <end position="88"/>
    </location>
</feature>
<gene>
    <name evidence="2" type="ORF">RZY48_002581</name>
</gene>
<name>A0AAI9G992_9VIBR</name>
<dbReference type="Proteomes" id="UP001253463">
    <property type="component" value="Unassembled WGS sequence"/>
</dbReference>
<accession>A0AAI9G992</accession>
<dbReference type="Pfam" id="PF21880">
    <property type="entry name" value="DUF6916"/>
    <property type="match status" value="1"/>
</dbReference>
<evidence type="ECO:0000259" key="1">
    <source>
        <dbReference type="Pfam" id="PF21880"/>
    </source>
</evidence>